<feature type="non-terminal residue" evidence="1">
    <location>
        <position position="1"/>
    </location>
</feature>
<evidence type="ECO:0000313" key="1">
    <source>
        <dbReference type="EMBL" id="SFE57514.1"/>
    </source>
</evidence>
<accession>A0A1I2BMS9</accession>
<evidence type="ECO:0000313" key="2">
    <source>
        <dbReference type="Proteomes" id="UP000199516"/>
    </source>
</evidence>
<dbReference type="EMBL" id="FONT01000002">
    <property type="protein sequence ID" value="SFE57514.1"/>
    <property type="molecule type" value="Genomic_DNA"/>
</dbReference>
<name>A0A1I2BMS9_9BACI</name>
<proteinExistence type="predicted"/>
<protein>
    <submittedName>
        <fullName evidence="1">Uncharacterized protein</fullName>
    </submittedName>
</protein>
<gene>
    <name evidence="1" type="ORF">SAMN05192532_102409</name>
</gene>
<dbReference type="RefSeq" id="WP_177194717.1">
    <property type="nucleotide sequence ID" value="NZ_FONT01000002.1"/>
</dbReference>
<keyword evidence="2" id="KW-1185">Reference proteome</keyword>
<sequence>LAKDPHRTFAFLAEDQLLTFVILAKDPHRTFAFLAEDQLLTFVILAKAQSPVGLEWLGAGAGHNFKNVILSYPIRKKEGCLHGTGTYHS</sequence>
<reference evidence="1 2" key="1">
    <citation type="submission" date="2016-10" db="EMBL/GenBank/DDBJ databases">
        <authorList>
            <person name="de Groot N.N."/>
        </authorList>
    </citation>
    <scope>NUCLEOTIDE SEQUENCE [LARGE SCALE GENOMIC DNA]</scope>
    <source>
        <strain evidence="1 2">DSM 23995</strain>
    </source>
</reference>
<organism evidence="1 2">
    <name type="scientific">Alteribacillus iranensis</name>
    <dbReference type="NCBI Taxonomy" id="930128"/>
    <lineage>
        <taxon>Bacteria</taxon>
        <taxon>Bacillati</taxon>
        <taxon>Bacillota</taxon>
        <taxon>Bacilli</taxon>
        <taxon>Bacillales</taxon>
        <taxon>Bacillaceae</taxon>
        <taxon>Alteribacillus</taxon>
    </lineage>
</organism>
<dbReference type="AlphaFoldDB" id="A0A1I2BMS9"/>
<dbReference type="Proteomes" id="UP000199516">
    <property type="component" value="Unassembled WGS sequence"/>
</dbReference>